<dbReference type="EMBL" id="JBCITM010000013">
    <property type="protein sequence ID" value="MEN1761234.1"/>
    <property type="molecule type" value="Genomic_DNA"/>
</dbReference>
<keyword evidence="2" id="KW-1133">Transmembrane helix</keyword>
<dbReference type="PANTHER" id="PTHR43185:SF1">
    <property type="entry name" value="FE(2+) TRANSPORTER FEOB"/>
    <property type="match status" value="1"/>
</dbReference>
<feature type="transmembrane region" description="Helical" evidence="2">
    <location>
        <begin position="394"/>
        <end position="416"/>
    </location>
</feature>
<dbReference type="RefSeq" id="WP_343186532.1">
    <property type="nucleotide sequence ID" value="NZ_JBCITM010000013.1"/>
</dbReference>
<dbReference type="InterPro" id="IPR027417">
    <property type="entry name" value="P-loop_NTPase"/>
</dbReference>
<evidence type="ECO:0000313" key="5">
    <source>
        <dbReference type="Proteomes" id="UP001407405"/>
    </source>
</evidence>
<dbReference type="InterPro" id="IPR050860">
    <property type="entry name" value="FeoB_GTPase"/>
</dbReference>
<dbReference type="CDD" id="cd01879">
    <property type="entry name" value="FeoB"/>
    <property type="match status" value="1"/>
</dbReference>
<dbReference type="PANTHER" id="PTHR43185">
    <property type="entry name" value="FERROUS IRON TRANSPORT PROTEIN B"/>
    <property type="match status" value="1"/>
</dbReference>
<organism evidence="4 5">
    <name type="scientific">Anoxynatronum sibiricum</name>
    <dbReference type="NCBI Taxonomy" id="210623"/>
    <lineage>
        <taxon>Bacteria</taxon>
        <taxon>Bacillati</taxon>
        <taxon>Bacillota</taxon>
        <taxon>Clostridia</taxon>
        <taxon>Eubacteriales</taxon>
        <taxon>Clostridiaceae</taxon>
        <taxon>Anoxynatronum</taxon>
    </lineage>
</organism>
<reference evidence="4 5" key="1">
    <citation type="submission" date="2024-04" db="EMBL/GenBank/DDBJ databases">
        <title>Genome sequencing and metabolic network reconstruction of aminoacids and betaine degradation by Anoxynatronum sibiricum.</title>
        <authorList>
            <person name="Detkova E.N."/>
            <person name="Boltjanskaja Y.V."/>
            <person name="Mardanov A.V."/>
            <person name="Kevbrin V."/>
        </authorList>
    </citation>
    <scope>NUCLEOTIDE SEQUENCE [LARGE SCALE GENOMIC DNA]</scope>
    <source>
        <strain evidence="4 5">Z-7981</strain>
    </source>
</reference>
<dbReference type="Pfam" id="PF07670">
    <property type="entry name" value="Gate"/>
    <property type="match status" value="2"/>
</dbReference>
<feature type="transmembrane region" description="Helical" evidence="2">
    <location>
        <begin position="290"/>
        <end position="309"/>
    </location>
</feature>
<dbReference type="Pfam" id="PF07664">
    <property type="entry name" value="FeoB_C"/>
    <property type="match status" value="1"/>
</dbReference>
<feature type="domain" description="FeoB-type G" evidence="3">
    <location>
        <begin position="16"/>
        <end position="185"/>
    </location>
</feature>
<feature type="transmembrane region" description="Helical" evidence="2">
    <location>
        <begin position="550"/>
        <end position="574"/>
    </location>
</feature>
<dbReference type="Gene3D" id="3.40.50.300">
    <property type="entry name" value="P-loop containing nucleotide triphosphate hydrolases"/>
    <property type="match status" value="1"/>
</dbReference>
<feature type="transmembrane region" description="Helical" evidence="2">
    <location>
        <begin position="422"/>
        <end position="443"/>
    </location>
</feature>
<feature type="transmembrane region" description="Helical" evidence="2">
    <location>
        <begin position="581"/>
        <end position="604"/>
    </location>
</feature>
<evidence type="ECO:0000256" key="1">
    <source>
        <dbReference type="SAM" id="MobiDB-lite"/>
    </source>
</evidence>
<gene>
    <name evidence="4" type="ORF">AAIG11_12145</name>
</gene>
<dbReference type="PRINTS" id="PR00326">
    <property type="entry name" value="GTP1OBG"/>
</dbReference>
<keyword evidence="5" id="KW-1185">Reference proteome</keyword>
<feature type="transmembrane region" description="Helical" evidence="2">
    <location>
        <begin position="360"/>
        <end position="382"/>
    </location>
</feature>
<feature type="transmembrane region" description="Helical" evidence="2">
    <location>
        <begin position="321"/>
        <end position="340"/>
    </location>
</feature>
<feature type="region of interest" description="Disordered" evidence="1">
    <location>
        <begin position="191"/>
        <end position="213"/>
    </location>
</feature>
<keyword evidence="2" id="KW-0472">Membrane</keyword>
<comment type="caution">
    <text evidence="4">The sequence shown here is derived from an EMBL/GenBank/DDBJ whole genome shotgun (WGS) entry which is preliminary data.</text>
</comment>
<dbReference type="InterPro" id="IPR006073">
    <property type="entry name" value="GTP-bd"/>
</dbReference>
<name>A0ABU9VVV6_9CLOT</name>
<dbReference type="PROSITE" id="PS51711">
    <property type="entry name" value="G_FEOB"/>
    <property type="match status" value="1"/>
</dbReference>
<protein>
    <submittedName>
        <fullName evidence="4">Ferrous iron transporter B</fullName>
    </submittedName>
</protein>
<evidence type="ECO:0000313" key="4">
    <source>
        <dbReference type="EMBL" id="MEN1761234.1"/>
    </source>
</evidence>
<dbReference type="InterPro" id="IPR011640">
    <property type="entry name" value="Fe2_transport_prot_B_C"/>
</dbReference>
<evidence type="ECO:0000256" key="2">
    <source>
        <dbReference type="SAM" id="Phobius"/>
    </source>
</evidence>
<feature type="transmembrane region" description="Helical" evidence="2">
    <location>
        <begin position="250"/>
        <end position="270"/>
    </location>
</feature>
<dbReference type="Pfam" id="PF02421">
    <property type="entry name" value="FeoB_N"/>
    <property type="match status" value="1"/>
</dbReference>
<dbReference type="Proteomes" id="UP001407405">
    <property type="component" value="Unassembled WGS sequence"/>
</dbReference>
<evidence type="ECO:0000259" key="3">
    <source>
        <dbReference type="PROSITE" id="PS51711"/>
    </source>
</evidence>
<proteinExistence type="predicted"/>
<dbReference type="InterPro" id="IPR011642">
    <property type="entry name" value="Gate_dom"/>
</dbReference>
<dbReference type="InterPro" id="IPR030389">
    <property type="entry name" value="G_FEOB_dom"/>
</dbReference>
<keyword evidence="2" id="KW-0812">Transmembrane</keyword>
<feature type="transmembrane region" description="Helical" evidence="2">
    <location>
        <begin position="486"/>
        <end position="508"/>
    </location>
</feature>
<sequence length="611" mass="65875">MECHQEQAFLGPKSGDFRFLLMGNPNVGKSVVFSKLTGVEVDSANYTGTTVSFTSGKWQYRGRNGDLIDVPGTYSLAATSPAEQVAVDMVHNEAVDAIIVVLDATNLERNIFFALQIQHLSTVSPDKVVPVIYALNMIDVAERQGISIDVDLLSQHLNAPVIPTVAVRNVGLLQLMEAAIKAADAFRQSQEASNSTEAAGAPDSGDANQWPDTDDERWQWVGRTIQDVQQVEHRHPTWLERLGDASMKPFPGIPLALLVLTIALGIVVGGGKGLRSAILLPLVNGVIVPFFVRIVSIFVTEGVVFNVLVGEYGILVKGIEWPFALIFPYVFLFYIVLSFMEDSGYLPRLGVMVDGVMRKAGIQGGNIVPMIMGYGCAIPAILGTRAATSRKERIMVATMVALAVPCSAQTGAFIALLGDHSVFMLIGIYLISFAAIFLTGVVLDRVIPGKSDPMLLEIPNLLMPDRQTLVKKIKIRTKHFMMEAEVPMMMGVGLAALLVETGALVHVGEVLSPLVEGWLGLPKEATLGLILGIIRRELAVLPLLEMDLSYIQMFTGSLVALFYMPCLAVLGVLIKEFGVKIGAFIGVGTTVAALVLGGLFYQVATLISTVL</sequence>
<accession>A0ABU9VVV6</accession>
<dbReference type="SUPFAM" id="SSF52540">
    <property type="entry name" value="P-loop containing nucleoside triphosphate hydrolases"/>
    <property type="match status" value="1"/>
</dbReference>